<dbReference type="PRINTS" id="PR00598">
    <property type="entry name" value="HTHMARR"/>
</dbReference>
<name>A0ABZ3IQG1_9FIRM</name>
<dbReference type="EMBL" id="CP155573">
    <property type="protein sequence ID" value="XFO67618.1"/>
    <property type="molecule type" value="Genomic_DNA"/>
</dbReference>
<dbReference type="SUPFAM" id="SSF46785">
    <property type="entry name" value="Winged helix' DNA-binding domain"/>
    <property type="match status" value="1"/>
</dbReference>
<dbReference type="RefSeq" id="WP_094606294.1">
    <property type="nucleotide sequence ID" value="NZ_CP155573.1"/>
</dbReference>
<sequence>MSHIKTAETLFHLIPLLDKKFIRPVAQHFKPQLTQIQFHVLTIVREKKATMTELANEILLSKQQMTPIIDKLVTEGLVQREYDAIDRRIIRISITSSGLELCEQAKVQTITVLQNKLECLSENDLVSLDKVISEFSRIAHKLP</sequence>
<evidence type="ECO:0000259" key="1">
    <source>
        <dbReference type="PROSITE" id="PS50995"/>
    </source>
</evidence>
<dbReference type="InterPro" id="IPR000835">
    <property type="entry name" value="HTH_MarR-typ"/>
</dbReference>
<dbReference type="Pfam" id="PF01047">
    <property type="entry name" value="MarR"/>
    <property type="match status" value="1"/>
</dbReference>
<proteinExistence type="predicted"/>
<reference evidence="2" key="1">
    <citation type="submission" date="2024-05" db="EMBL/GenBank/DDBJ databases">
        <title>Isolation and characterization of Sporomusa carbonis sp. nov., a carboxydotrophic hydrogenogen in the genus of Sporomusa isolated from a charcoal burning pile.</title>
        <authorList>
            <person name="Boeer T."/>
            <person name="Rosenbaum F."/>
            <person name="Eysell L."/>
            <person name="Mueller V."/>
            <person name="Daniel R."/>
            <person name="Poehlein A."/>
        </authorList>
    </citation>
    <scope>NUCLEOTIDE SEQUENCE [LARGE SCALE GENOMIC DNA]</scope>
    <source>
        <strain evidence="2">DSM 10669</strain>
    </source>
</reference>
<dbReference type="SMART" id="SM00347">
    <property type="entry name" value="HTH_MARR"/>
    <property type="match status" value="1"/>
</dbReference>
<dbReference type="InterPro" id="IPR039422">
    <property type="entry name" value="MarR/SlyA-like"/>
</dbReference>
<feature type="domain" description="HTH marR-type" evidence="1">
    <location>
        <begin position="7"/>
        <end position="137"/>
    </location>
</feature>
<gene>
    <name evidence="2" type="ORF">SPSIL_038370</name>
</gene>
<evidence type="ECO:0000313" key="3">
    <source>
        <dbReference type="Proteomes" id="UP000216752"/>
    </source>
</evidence>
<dbReference type="PANTHER" id="PTHR33164">
    <property type="entry name" value="TRANSCRIPTIONAL REGULATOR, MARR FAMILY"/>
    <property type="match status" value="1"/>
</dbReference>
<dbReference type="Gene3D" id="1.10.10.10">
    <property type="entry name" value="Winged helix-like DNA-binding domain superfamily/Winged helix DNA-binding domain"/>
    <property type="match status" value="1"/>
</dbReference>
<dbReference type="InterPro" id="IPR036388">
    <property type="entry name" value="WH-like_DNA-bd_sf"/>
</dbReference>
<dbReference type="PROSITE" id="PS50995">
    <property type="entry name" value="HTH_MARR_2"/>
    <property type="match status" value="1"/>
</dbReference>
<organism evidence="2 3">
    <name type="scientific">Sporomusa silvacetica DSM 10669</name>
    <dbReference type="NCBI Taxonomy" id="1123289"/>
    <lineage>
        <taxon>Bacteria</taxon>
        <taxon>Bacillati</taxon>
        <taxon>Bacillota</taxon>
        <taxon>Negativicutes</taxon>
        <taxon>Selenomonadales</taxon>
        <taxon>Sporomusaceae</taxon>
        <taxon>Sporomusa</taxon>
    </lineage>
</organism>
<protein>
    <recommendedName>
        <fullName evidence="1">HTH marR-type domain-containing protein</fullName>
    </recommendedName>
</protein>
<dbReference type="PANTHER" id="PTHR33164:SF96">
    <property type="entry name" value="MARR-FAMILY TRANSCRIPTIONAL REGULATOR"/>
    <property type="match status" value="1"/>
</dbReference>
<evidence type="ECO:0000313" key="2">
    <source>
        <dbReference type="EMBL" id="XFO67618.1"/>
    </source>
</evidence>
<accession>A0ABZ3IQG1</accession>
<dbReference type="Proteomes" id="UP000216752">
    <property type="component" value="Chromosome"/>
</dbReference>
<dbReference type="InterPro" id="IPR036390">
    <property type="entry name" value="WH_DNA-bd_sf"/>
</dbReference>
<keyword evidence="3" id="KW-1185">Reference proteome</keyword>